<evidence type="ECO:0000256" key="4">
    <source>
        <dbReference type="ARBA" id="ARBA00023082"/>
    </source>
</evidence>
<dbReference type="InterPro" id="IPR039425">
    <property type="entry name" value="RNA_pol_sigma-70-like"/>
</dbReference>
<dbReference type="Gene3D" id="1.10.1740.10">
    <property type="match status" value="1"/>
</dbReference>
<dbReference type="PANTHER" id="PTHR43133">
    <property type="entry name" value="RNA POLYMERASE ECF-TYPE SIGMA FACTO"/>
    <property type="match status" value="1"/>
</dbReference>
<evidence type="ECO:0000259" key="9">
    <source>
        <dbReference type="Pfam" id="PF04542"/>
    </source>
</evidence>
<feature type="domain" description="RNA polymerase sigma-70 region 2" evidence="9">
    <location>
        <begin position="17"/>
        <end position="81"/>
    </location>
</feature>
<proteinExistence type="inferred from homology"/>
<comment type="caution">
    <text evidence="12">The sequence shown here is derived from an EMBL/GenBank/DDBJ whole genome shotgun (WGS) entry which is preliminary data.</text>
</comment>
<evidence type="ECO:0000256" key="2">
    <source>
        <dbReference type="ARBA" id="ARBA00011344"/>
    </source>
</evidence>
<evidence type="ECO:0000313" key="12">
    <source>
        <dbReference type="EMBL" id="MCP2330479.1"/>
    </source>
</evidence>
<dbReference type="NCBIfam" id="TIGR02960">
    <property type="entry name" value="SigX5"/>
    <property type="match status" value="1"/>
</dbReference>
<evidence type="ECO:0000256" key="3">
    <source>
        <dbReference type="ARBA" id="ARBA00023015"/>
    </source>
</evidence>
<keyword evidence="3 7" id="KW-0805">Transcription regulation</keyword>
<evidence type="ECO:0000259" key="11">
    <source>
        <dbReference type="Pfam" id="PF12680"/>
    </source>
</evidence>
<keyword evidence="13" id="KW-1185">Reference proteome</keyword>
<dbReference type="SUPFAM" id="SSF88946">
    <property type="entry name" value="Sigma2 domain of RNA polymerase sigma factors"/>
    <property type="match status" value="1"/>
</dbReference>
<dbReference type="SUPFAM" id="SSF88659">
    <property type="entry name" value="Sigma3 and sigma4 domains of RNA polymerase sigma factors"/>
    <property type="match status" value="1"/>
</dbReference>
<dbReference type="Pfam" id="PF04542">
    <property type="entry name" value="Sigma70_r2"/>
    <property type="match status" value="1"/>
</dbReference>
<dbReference type="InterPro" id="IPR032710">
    <property type="entry name" value="NTF2-like_dom_sf"/>
</dbReference>
<evidence type="ECO:0000256" key="7">
    <source>
        <dbReference type="RuleBase" id="RU000716"/>
    </source>
</evidence>
<dbReference type="InterPro" id="IPR013324">
    <property type="entry name" value="RNA_pol_sigma_r3/r4-like"/>
</dbReference>
<dbReference type="RefSeq" id="WP_030228334.1">
    <property type="nucleotide sequence ID" value="NZ_AUBJ02000001.1"/>
</dbReference>
<keyword evidence="5 7" id="KW-0238">DNA-binding</keyword>
<dbReference type="NCBIfam" id="NF006089">
    <property type="entry name" value="PRK08241.1"/>
    <property type="match status" value="1"/>
</dbReference>
<feature type="region of interest" description="Disordered" evidence="8">
    <location>
        <begin position="83"/>
        <end position="102"/>
    </location>
</feature>
<dbReference type="EMBL" id="AUBJ02000001">
    <property type="protein sequence ID" value="MCP2330479.1"/>
    <property type="molecule type" value="Genomic_DNA"/>
</dbReference>
<dbReference type="InterPro" id="IPR013249">
    <property type="entry name" value="RNA_pol_sigma70_r4_t2"/>
</dbReference>
<dbReference type="InterPro" id="IPR013325">
    <property type="entry name" value="RNA_pol_sigma_r2"/>
</dbReference>
<evidence type="ECO:0000256" key="6">
    <source>
        <dbReference type="ARBA" id="ARBA00023163"/>
    </source>
</evidence>
<dbReference type="PANTHER" id="PTHR43133:SF65">
    <property type="entry name" value="ECF RNA POLYMERASE SIGMA FACTOR SIGG"/>
    <property type="match status" value="1"/>
</dbReference>
<protein>
    <recommendedName>
        <fullName evidence="7">RNA polymerase sigma factor</fullName>
    </recommendedName>
</protein>
<evidence type="ECO:0000256" key="8">
    <source>
        <dbReference type="SAM" id="MobiDB-lite"/>
    </source>
</evidence>
<dbReference type="PROSITE" id="PS01063">
    <property type="entry name" value="SIGMA70_ECF"/>
    <property type="match status" value="1"/>
</dbReference>
<dbReference type="Pfam" id="PF12680">
    <property type="entry name" value="SnoaL_2"/>
    <property type="match status" value="1"/>
</dbReference>
<keyword evidence="6 7" id="KW-0804">Transcription</keyword>
<evidence type="ECO:0000256" key="5">
    <source>
        <dbReference type="ARBA" id="ARBA00023125"/>
    </source>
</evidence>
<dbReference type="NCBIfam" id="TIGR02937">
    <property type="entry name" value="sigma70-ECF"/>
    <property type="match status" value="1"/>
</dbReference>
<reference evidence="12 13" key="1">
    <citation type="submission" date="2013-07" db="EMBL/GenBank/DDBJ databases">
        <authorList>
            <consortium name="DOE Joint Genome Institute"/>
            <person name="Reeve W."/>
            <person name="Huntemann M."/>
            <person name="Han J."/>
            <person name="Chen A."/>
            <person name="Kyrpides N."/>
            <person name="Mavromatis K."/>
            <person name="Markowitz V."/>
            <person name="Palaniappan K."/>
            <person name="Ivanova N."/>
            <person name="Schaumberg A."/>
            <person name="Pati A."/>
            <person name="Liolios K."/>
            <person name="Nordberg H.P."/>
            <person name="Cantor M.N."/>
            <person name="Hua S.X."/>
            <person name="Woyke T."/>
        </authorList>
    </citation>
    <scope>NUCLEOTIDE SEQUENCE [LARGE SCALE GENOMIC DNA]</scope>
    <source>
        <strain evidence="12 13">DSM 43889</strain>
    </source>
</reference>
<evidence type="ECO:0000313" key="13">
    <source>
        <dbReference type="Proteomes" id="UP000791080"/>
    </source>
</evidence>
<dbReference type="InterPro" id="IPR037401">
    <property type="entry name" value="SnoaL-like"/>
</dbReference>
<name>A0ABT1JE43_ACTCY</name>
<gene>
    <name evidence="12" type="ORF">G443_000749</name>
</gene>
<dbReference type="CDD" id="cd06171">
    <property type="entry name" value="Sigma70_r4"/>
    <property type="match status" value="1"/>
</dbReference>
<feature type="domain" description="SnoaL-like" evidence="11">
    <location>
        <begin position="200"/>
        <end position="278"/>
    </location>
</feature>
<evidence type="ECO:0000256" key="1">
    <source>
        <dbReference type="ARBA" id="ARBA00010641"/>
    </source>
</evidence>
<comment type="subunit">
    <text evidence="2">Interacts transiently with the RNA polymerase catalytic core formed by RpoA, RpoB, RpoC and RpoZ (2 alpha, 1 beta, 1 beta' and 1 omega subunit) to form the RNA polymerase holoenzyme that can initiate transcription.</text>
</comment>
<dbReference type="InterPro" id="IPR000838">
    <property type="entry name" value="RNA_pol_sigma70_ECF_CS"/>
</dbReference>
<dbReference type="InterPro" id="IPR036388">
    <property type="entry name" value="WH-like_DNA-bd_sf"/>
</dbReference>
<reference evidence="12 13" key="2">
    <citation type="submission" date="2022-06" db="EMBL/GenBank/DDBJ databases">
        <title>Genomic Encyclopedia of Type Strains, Phase I: the one thousand microbial genomes (KMG-I) project.</title>
        <authorList>
            <person name="Kyrpides N."/>
        </authorList>
    </citation>
    <scope>NUCLEOTIDE SEQUENCE [LARGE SCALE GENOMIC DNA]</scope>
    <source>
        <strain evidence="12 13">DSM 43889</strain>
    </source>
</reference>
<organism evidence="12 13">
    <name type="scientific">Actinoalloteichus caeruleus DSM 43889</name>
    <dbReference type="NCBI Taxonomy" id="1120930"/>
    <lineage>
        <taxon>Bacteria</taxon>
        <taxon>Bacillati</taxon>
        <taxon>Actinomycetota</taxon>
        <taxon>Actinomycetes</taxon>
        <taxon>Pseudonocardiales</taxon>
        <taxon>Pseudonocardiaceae</taxon>
        <taxon>Actinoalloteichus</taxon>
        <taxon>Actinoalloteichus cyanogriseus</taxon>
    </lineage>
</organism>
<comment type="similarity">
    <text evidence="1 7">Belongs to the sigma-70 factor family. ECF subfamily.</text>
</comment>
<sequence length="316" mass="35659">MTAPPTQPTDLITRATTHHRELLAHCYRMTGSAHDAEDLVQETYLRAWRAHDQFEGRCSLRTWLFTIATRVCLTALATRARRPLPLGLGQPPTHPDADLPIPENPHWIEPLPDPADLTATRDTVRLAFAAALQHLPPRQRAVLLLRDVLHWRSAEVATTLGTTTDAVNSALTRARTRLRDLDCHPDHPADPPTPHQRDLLRRYVEAMTAKDIPTLITLFTEDAVWEMPPHPVWYQGPHHIAHHLQHRCPGGPGDLHLTPTRANGQPAFALYLRHRTGRFTPFAIQLLTTTHAGITHAVTFLDPTLFPLFRLPDHPR</sequence>
<keyword evidence="4 7" id="KW-0731">Sigma factor</keyword>
<accession>A0ABT1JE43</accession>
<dbReference type="Gene3D" id="3.10.450.50">
    <property type="match status" value="1"/>
</dbReference>
<dbReference type="InterPro" id="IPR014284">
    <property type="entry name" value="RNA_pol_sigma-70_dom"/>
</dbReference>
<dbReference type="SUPFAM" id="SSF54427">
    <property type="entry name" value="NTF2-like"/>
    <property type="match status" value="1"/>
</dbReference>
<dbReference type="Proteomes" id="UP000791080">
    <property type="component" value="Unassembled WGS sequence"/>
</dbReference>
<dbReference type="Pfam" id="PF08281">
    <property type="entry name" value="Sigma70_r4_2"/>
    <property type="match status" value="1"/>
</dbReference>
<dbReference type="InterPro" id="IPR014305">
    <property type="entry name" value="RNA_pol_sigma-G_actinobac"/>
</dbReference>
<feature type="domain" description="RNA polymerase sigma factor 70 region 4 type 2" evidence="10">
    <location>
        <begin position="126"/>
        <end position="178"/>
    </location>
</feature>
<evidence type="ECO:0000259" key="10">
    <source>
        <dbReference type="Pfam" id="PF08281"/>
    </source>
</evidence>
<dbReference type="Gene3D" id="1.10.10.10">
    <property type="entry name" value="Winged helix-like DNA-binding domain superfamily/Winged helix DNA-binding domain"/>
    <property type="match status" value="1"/>
</dbReference>
<dbReference type="InterPro" id="IPR007627">
    <property type="entry name" value="RNA_pol_sigma70_r2"/>
</dbReference>